<dbReference type="Pfam" id="PF05970">
    <property type="entry name" value="PIF1"/>
    <property type="match status" value="1"/>
</dbReference>
<name>A0A072UKV9_MEDTR</name>
<dbReference type="PANTHER" id="PTHR10492:SF101">
    <property type="entry name" value="ATP-DEPENDENT DNA HELICASE"/>
    <property type="match status" value="1"/>
</dbReference>
<reference evidence="3 5" key="2">
    <citation type="journal article" date="2014" name="BMC Genomics">
        <title>An improved genome release (version Mt4.0) for the model legume Medicago truncatula.</title>
        <authorList>
            <person name="Tang H."/>
            <person name="Krishnakumar V."/>
            <person name="Bidwell S."/>
            <person name="Rosen B."/>
            <person name="Chan A."/>
            <person name="Zhou S."/>
            <person name="Gentzbittel L."/>
            <person name="Childs K.L."/>
            <person name="Yandell M."/>
            <person name="Gundlach H."/>
            <person name="Mayer K.F."/>
            <person name="Schwartz D.C."/>
            <person name="Town C.D."/>
        </authorList>
    </citation>
    <scope>GENOME REANNOTATION</scope>
    <source>
        <strain evidence="3">A17</strain>
        <strain evidence="4 5">cv. Jemalong A17</strain>
    </source>
</reference>
<reference evidence="4" key="3">
    <citation type="submission" date="2015-04" db="UniProtKB">
        <authorList>
            <consortium name="EnsemblPlants"/>
        </authorList>
    </citation>
    <scope>IDENTIFICATION</scope>
    <source>
        <strain evidence="4">cv. Jemalong A17</strain>
    </source>
</reference>
<dbReference type="PANTHER" id="PTHR10492">
    <property type="match status" value="1"/>
</dbReference>
<dbReference type="STRING" id="3880.A0A072UKV9"/>
<comment type="cofactor">
    <cofactor evidence="1">
        <name>Mg(2+)</name>
        <dbReference type="ChEBI" id="CHEBI:18420"/>
    </cofactor>
</comment>
<accession>A0A072UKV9</accession>
<comment type="similarity">
    <text evidence="1">Belongs to the helicase family.</text>
</comment>
<dbReference type="InterPro" id="IPR010285">
    <property type="entry name" value="DNA_helicase_pif1-like_DEAD"/>
</dbReference>
<keyword evidence="1" id="KW-0547">Nucleotide-binding</keyword>
<reference evidence="3 5" key="1">
    <citation type="journal article" date="2011" name="Nature">
        <title>The Medicago genome provides insight into the evolution of rhizobial symbioses.</title>
        <authorList>
            <person name="Young N.D."/>
            <person name="Debelle F."/>
            <person name="Oldroyd G.E."/>
            <person name="Geurts R."/>
            <person name="Cannon S.B."/>
            <person name="Udvardi M.K."/>
            <person name="Benedito V.A."/>
            <person name="Mayer K.F."/>
            <person name="Gouzy J."/>
            <person name="Schoof H."/>
            <person name="Van de Peer Y."/>
            <person name="Proost S."/>
            <person name="Cook D.R."/>
            <person name="Meyers B.C."/>
            <person name="Spannagl M."/>
            <person name="Cheung F."/>
            <person name="De Mita S."/>
            <person name="Krishnakumar V."/>
            <person name="Gundlach H."/>
            <person name="Zhou S."/>
            <person name="Mudge J."/>
            <person name="Bharti A.K."/>
            <person name="Murray J.D."/>
            <person name="Naoumkina M.A."/>
            <person name="Rosen B."/>
            <person name="Silverstein K.A."/>
            <person name="Tang H."/>
            <person name="Rombauts S."/>
            <person name="Zhao P.X."/>
            <person name="Zhou P."/>
            <person name="Barbe V."/>
            <person name="Bardou P."/>
            <person name="Bechner M."/>
            <person name="Bellec A."/>
            <person name="Berger A."/>
            <person name="Berges H."/>
            <person name="Bidwell S."/>
            <person name="Bisseling T."/>
            <person name="Choisne N."/>
            <person name="Couloux A."/>
            <person name="Denny R."/>
            <person name="Deshpande S."/>
            <person name="Dai X."/>
            <person name="Doyle J.J."/>
            <person name="Dudez A.M."/>
            <person name="Farmer A.D."/>
            <person name="Fouteau S."/>
            <person name="Franken C."/>
            <person name="Gibelin C."/>
            <person name="Gish J."/>
            <person name="Goldstein S."/>
            <person name="Gonzalez A.J."/>
            <person name="Green P.J."/>
            <person name="Hallab A."/>
            <person name="Hartog M."/>
            <person name="Hua A."/>
            <person name="Humphray S.J."/>
            <person name="Jeong D.H."/>
            <person name="Jing Y."/>
            <person name="Jocker A."/>
            <person name="Kenton S.M."/>
            <person name="Kim D.J."/>
            <person name="Klee K."/>
            <person name="Lai H."/>
            <person name="Lang C."/>
            <person name="Lin S."/>
            <person name="Macmil S.L."/>
            <person name="Magdelenat G."/>
            <person name="Matthews L."/>
            <person name="McCorrison J."/>
            <person name="Monaghan E.L."/>
            <person name="Mun J.H."/>
            <person name="Najar F.Z."/>
            <person name="Nicholson C."/>
            <person name="Noirot C."/>
            <person name="O'Bleness M."/>
            <person name="Paule C.R."/>
            <person name="Poulain J."/>
            <person name="Prion F."/>
            <person name="Qin B."/>
            <person name="Qu C."/>
            <person name="Retzel E.F."/>
            <person name="Riddle C."/>
            <person name="Sallet E."/>
            <person name="Samain S."/>
            <person name="Samson N."/>
            <person name="Sanders I."/>
            <person name="Saurat O."/>
            <person name="Scarpelli C."/>
            <person name="Schiex T."/>
            <person name="Segurens B."/>
            <person name="Severin A.J."/>
            <person name="Sherrier D.J."/>
            <person name="Shi R."/>
            <person name="Sims S."/>
            <person name="Singer S.R."/>
            <person name="Sinharoy S."/>
            <person name="Sterck L."/>
            <person name="Viollet A."/>
            <person name="Wang B.B."/>
            <person name="Wang K."/>
            <person name="Wang M."/>
            <person name="Wang X."/>
            <person name="Warfsmann J."/>
            <person name="Weissenbach J."/>
            <person name="White D.D."/>
            <person name="White J.D."/>
            <person name="Wiley G.B."/>
            <person name="Wincker P."/>
            <person name="Xing Y."/>
            <person name="Yang L."/>
            <person name="Yao Z."/>
            <person name="Ying F."/>
            <person name="Zhai J."/>
            <person name="Zhou L."/>
            <person name="Zuber A."/>
            <person name="Denarie J."/>
            <person name="Dixon R.A."/>
            <person name="May G.D."/>
            <person name="Schwartz D.C."/>
            <person name="Rogers J."/>
            <person name="Quetier F."/>
            <person name="Town C.D."/>
            <person name="Roe B.A."/>
        </authorList>
    </citation>
    <scope>NUCLEOTIDE SEQUENCE [LARGE SCALE GENOMIC DNA]</scope>
    <source>
        <strain evidence="3">A17</strain>
        <strain evidence="4 5">cv. Jemalong A17</strain>
    </source>
</reference>
<evidence type="ECO:0000313" key="4">
    <source>
        <dbReference type="EnsemblPlants" id="KEH29733"/>
    </source>
</evidence>
<sequence length="203" mass="23281">MAKRYLNCEEVECPGQILPVIPKGTRPEIVHATINSSKLWSNCEVLTLTKNMRLLSDASVLDIEAKRQFSEWALTILTTKNSIVEKINDYMLDMVPGEEKVYLSYDSPIHRNLNGDHIDDVHTPEFLNTITASGLPNHKLRLEIHDMDYAMETDWLSLGWEDRSLRGGSFSEVMLVIRFLYPGYLYHLQMSGFPLSFNEDNSL</sequence>
<dbReference type="EC" id="5.6.2.3" evidence="1"/>
<keyword evidence="1" id="KW-0234">DNA repair</keyword>
<feature type="domain" description="DNA helicase Pif1-like DEAD-box helicase" evidence="2">
    <location>
        <begin position="16"/>
        <end position="77"/>
    </location>
</feature>
<dbReference type="GO" id="GO:0006310">
    <property type="term" value="P:DNA recombination"/>
    <property type="evidence" value="ECO:0007669"/>
    <property type="project" value="UniProtKB-KW"/>
</dbReference>
<dbReference type="EMBL" id="CM001220">
    <property type="protein sequence ID" value="KEH29733.1"/>
    <property type="molecule type" value="Genomic_DNA"/>
</dbReference>
<evidence type="ECO:0000256" key="1">
    <source>
        <dbReference type="RuleBase" id="RU363044"/>
    </source>
</evidence>
<dbReference type="GO" id="GO:0043139">
    <property type="term" value="F:5'-3' DNA helicase activity"/>
    <property type="evidence" value="ECO:0007669"/>
    <property type="project" value="UniProtKB-EC"/>
</dbReference>
<dbReference type="AlphaFoldDB" id="A0A072UKV9"/>
<evidence type="ECO:0000313" key="5">
    <source>
        <dbReference type="Proteomes" id="UP000002051"/>
    </source>
</evidence>
<keyword evidence="1" id="KW-0233">DNA recombination</keyword>
<dbReference type="Proteomes" id="UP000002051">
    <property type="component" value="Chromosome 4"/>
</dbReference>
<dbReference type="HOGENOM" id="CLU_1350679_0_0_1"/>
<dbReference type="EnsemblPlants" id="KEH29733">
    <property type="protein sequence ID" value="KEH29733"/>
    <property type="gene ID" value="MTR_4g050743"/>
</dbReference>
<keyword evidence="1" id="KW-0378">Hydrolase</keyword>
<dbReference type="GO" id="GO:0006281">
    <property type="term" value="P:DNA repair"/>
    <property type="evidence" value="ECO:0007669"/>
    <property type="project" value="UniProtKB-KW"/>
</dbReference>
<protein>
    <recommendedName>
        <fullName evidence="1">ATP-dependent DNA helicase</fullName>
        <ecNumber evidence="1">5.6.2.3</ecNumber>
    </recommendedName>
</protein>
<evidence type="ECO:0000313" key="3">
    <source>
        <dbReference type="EMBL" id="KEH29733.1"/>
    </source>
</evidence>
<organism evidence="3 5">
    <name type="scientific">Medicago truncatula</name>
    <name type="common">Barrel medic</name>
    <name type="synonym">Medicago tribuloides</name>
    <dbReference type="NCBI Taxonomy" id="3880"/>
    <lineage>
        <taxon>Eukaryota</taxon>
        <taxon>Viridiplantae</taxon>
        <taxon>Streptophyta</taxon>
        <taxon>Embryophyta</taxon>
        <taxon>Tracheophyta</taxon>
        <taxon>Spermatophyta</taxon>
        <taxon>Magnoliopsida</taxon>
        <taxon>eudicotyledons</taxon>
        <taxon>Gunneridae</taxon>
        <taxon>Pentapetalae</taxon>
        <taxon>rosids</taxon>
        <taxon>fabids</taxon>
        <taxon>Fabales</taxon>
        <taxon>Fabaceae</taxon>
        <taxon>Papilionoideae</taxon>
        <taxon>50 kb inversion clade</taxon>
        <taxon>NPAAA clade</taxon>
        <taxon>Hologalegina</taxon>
        <taxon>IRL clade</taxon>
        <taxon>Trifolieae</taxon>
        <taxon>Medicago</taxon>
    </lineage>
</organism>
<comment type="catalytic activity">
    <reaction evidence="1">
        <text>ATP + H2O = ADP + phosphate + H(+)</text>
        <dbReference type="Rhea" id="RHEA:13065"/>
        <dbReference type="ChEBI" id="CHEBI:15377"/>
        <dbReference type="ChEBI" id="CHEBI:15378"/>
        <dbReference type="ChEBI" id="CHEBI:30616"/>
        <dbReference type="ChEBI" id="CHEBI:43474"/>
        <dbReference type="ChEBI" id="CHEBI:456216"/>
        <dbReference type="EC" id="5.6.2.3"/>
    </reaction>
</comment>
<keyword evidence="5" id="KW-1185">Reference proteome</keyword>
<dbReference type="GO" id="GO:0000723">
    <property type="term" value="P:telomere maintenance"/>
    <property type="evidence" value="ECO:0007669"/>
    <property type="project" value="InterPro"/>
</dbReference>
<evidence type="ECO:0000259" key="2">
    <source>
        <dbReference type="Pfam" id="PF05970"/>
    </source>
</evidence>
<dbReference type="GO" id="GO:0016787">
    <property type="term" value="F:hydrolase activity"/>
    <property type="evidence" value="ECO:0007669"/>
    <property type="project" value="UniProtKB-KW"/>
</dbReference>
<proteinExistence type="inferred from homology"/>
<keyword evidence="1" id="KW-0227">DNA damage</keyword>
<keyword evidence="1" id="KW-0067">ATP-binding</keyword>
<gene>
    <name evidence="3" type="ordered locus">MTR_4g050743</name>
</gene>
<keyword evidence="1 3" id="KW-0347">Helicase</keyword>
<dbReference type="GO" id="GO:0005524">
    <property type="term" value="F:ATP binding"/>
    <property type="evidence" value="ECO:0007669"/>
    <property type="project" value="UniProtKB-KW"/>
</dbReference>